<dbReference type="PANTHER" id="PTHR31973:SF191">
    <property type="entry name" value="OS05G0489400 PROTEIN"/>
    <property type="match status" value="1"/>
</dbReference>
<feature type="compositionally biased region" description="Low complexity" evidence="1">
    <location>
        <begin position="557"/>
        <end position="567"/>
    </location>
</feature>
<name>Q2R3Z5_ORYSJ</name>
<sequence>MVLQLREEVEPMPYYGTDSDTFTLEVHHGGFFLGHGQNRSYVDEKVTWFDHCEAQSWNMLSIGEFIAMLGYEDSVKTYWLLRGKRLADRLRLITREIDTAAMKSFVNTVKNFVVYFDHGETYGNNNWDDTLEILPKVLSPRKVTDVENKEGERLPEFYSNKANSIELVEGDRDSESDSDDSDFMDSDYEIDDGDDDLFEDNVDDDVSPNGIVKKKSFDEEQLQLPDYDGDEDGLGLILAVQQVFPDSEHRFCVRHLYSNFQVHFKDEWNVNMEEMRNLNQEAYDWLSNMSPNTWIRAFFSDFPKCDILLNNNCEVFNKYILEARELPVLSMLERIKGRLMTRYYNKQKEMEEKWQGPICPKIRKKVSKNADMANNCFILPAVEVDGLEVKPPVYDKKVGRPKKCRRKQPQEVQGKNGPKMSKHGVEMHCSDCQQLGHNKKGRQLRKTGLRPKQQPKRKITPLVDDEAEADLEPVVTQDVMQPCPSIQPYPTNTMLSQMAVESSQPSKRALQAEPLPDSAYILSNQPSARLAPLTTATKEGRATAASGGTGKKGGFGAKKAAGSSLGAKKPDGNKSSRKKAAAKKN</sequence>
<dbReference type="InterPro" id="IPR058594">
    <property type="entry name" value="PB1-like_dom_pln"/>
</dbReference>
<reference evidence="3" key="3">
    <citation type="submission" date="2006-01" db="EMBL/GenBank/DDBJ databases">
        <authorList>
            <person name="Buell R."/>
        </authorList>
    </citation>
    <scope>NUCLEOTIDE SEQUENCE</scope>
</reference>
<feature type="region of interest" description="Disordered" evidence="1">
    <location>
        <begin position="498"/>
        <end position="585"/>
    </location>
</feature>
<protein>
    <recommendedName>
        <fullName evidence="2">PB1-like domain-containing protein</fullName>
    </recommendedName>
</protein>
<reference evidence="3" key="1">
    <citation type="journal article" date="2005" name="BMC Biol.">
        <title>The sequence of rice chromosomes 11 and 12, rich in disease resistance genes and recent gene duplications.</title>
        <authorList>
            <consortium name="The rice chromosomes 11 and 12 sequencing consortia"/>
        </authorList>
    </citation>
    <scope>NUCLEOTIDE SEQUENCE [LARGE SCALE GENOMIC DNA]</scope>
</reference>
<proteinExistence type="predicted"/>
<feature type="domain" description="PB1-like" evidence="2">
    <location>
        <begin position="20"/>
        <end position="118"/>
    </location>
</feature>
<gene>
    <name evidence="3" type="ordered locus">LOC_Os11g30240</name>
</gene>
<dbReference type="PANTHER" id="PTHR31973">
    <property type="entry name" value="POLYPROTEIN, PUTATIVE-RELATED"/>
    <property type="match status" value="1"/>
</dbReference>
<feature type="compositionally biased region" description="Gly residues" evidence="1">
    <location>
        <begin position="547"/>
        <end position="556"/>
    </location>
</feature>
<reference evidence="3" key="2">
    <citation type="submission" date="2005-04" db="EMBL/GenBank/DDBJ databases">
        <authorList>
            <person name="Buell C.R."/>
            <person name="Wing R.A."/>
            <person name="McCombie W.A."/>
            <person name="Ouyang S."/>
        </authorList>
    </citation>
    <scope>NUCLEOTIDE SEQUENCE</scope>
</reference>
<evidence type="ECO:0000256" key="1">
    <source>
        <dbReference type="SAM" id="MobiDB-lite"/>
    </source>
</evidence>
<organism evidence="3">
    <name type="scientific">Oryza sativa subsp. japonica</name>
    <name type="common">Rice</name>
    <dbReference type="NCBI Taxonomy" id="39947"/>
    <lineage>
        <taxon>Eukaryota</taxon>
        <taxon>Viridiplantae</taxon>
        <taxon>Streptophyta</taxon>
        <taxon>Embryophyta</taxon>
        <taxon>Tracheophyta</taxon>
        <taxon>Spermatophyta</taxon>
        <taxon>Magnoliopsida</taxon>
        <taxon>Liliopsida</taxon>
        <taxon>Poales</taxon>
        <taxon>Poaceae</taxon>
        <taxon>BOP clade</taxon>
        <taxon>Oryzoideae</taxon>
        <taxon>Oryzeae</taxon>
        <taxon>Oryzinae</taxon>
        <taxon>Oryza</taxon>
        <taxon>Oryza sativa</taxon>
    </lineage>
</organism>
<dbReference type="Pfam" id="PF26130">
    <property type="entry name" value="PB1-like"/>
    <property type="match status" value="1"/>
</dbReference>
<feature type="region of interest" description="Disordered" evidence="1">
    <location>
        <begin position="438"/>
        <end position="459"/>
    </location>
</feature>
<feature type="compositionally biased region" description="Basic residues" evidence="1">
    <location>
        <begin position="575"/>
        <end position="585"/>
    </location>
</feature>
<dbReference type="EMBL" id="DP000010">
    <property type="protein sequence ID" value="ABA93759.1"/>
    <property type="molecule type" value="Genomic_DNA"/>
</dbReference>
<dbReference type="AlphaFoldDB" id="Q2R3Z5"/>
<evidence type="ECO:0000313" key="3">
    <source>
        <dbReference type="EMBL" id="ABA93759.1"/>
    </source>
</evidence>
<evidence type="ECO:0000259" key="2">
    <source>
        <dbReference type="Pfam" id="PF26130"/>
    </source>
</evidence>
<feature type="region of interest" description="Disordered" evidence="1">
    <location>
        <begin position="168"/>
        <end position="190"/>
    </location>
</feature>
<accession>Q2R3Z5</accession>
<feature type="compositionally biased region" description="Acidic residues" evidence="1">
    <location>
        <begin position="176"/>
        <end position="190"/>
    </location>
</feature>
<feature type="region of interest" description="Disordered" evidence="1">
    <location>
        <begin position="398"/>
        <end position="423"/>
    </location>
</feature>